<name>A0A5B7GY36_PORTR</name>
<keyword evidence="2" id="KW-1185">Reference proteome</keyword>
<dbReference type="EMBL" id="VSRR010019541">
    <property type="protein sequence ID" value="MPC62325.1"/>
    <property type="molecule type" value="Genomic_DNA"/>
</dbReference>
<accession>A0A5B7GY36</accession>
<proteinExistence type="predicted"/>
<dbReference type="Proteomes" id="UP000324222">
    <property type="component" value="Unassembled WGS sequence"/>
</dbReference>
<sequence>MKRCSSRTRKFVIAGSEQYSIETGGVTDGEVSLRATQGQRNRLKTSLLRLNTYTYLMVLHKQHHCANGIFTSTAFTVNNQCHIASSTPYTDLSLF</sequence>
<protein>
    <submittedName>
        <fullName evidence="1">Uncharacterized protein</fullName>
    </submittedName>
</protein>
<comment type="caution">
    <text evidence="1">The sequence shown here is derived from an EMBL/GenBank/DDBJ whole genome shotgun (WGS) entry which is preliminary data.</text>
</comment>
<reference evidence="1 2" key="1">
    <citation type="submission" date="2019-05" db="EMBL/GenBank/DDBJ databases">
        <title>Another draft genome of Portunus trituberculatus and its Hox gene families provides insights of decapod evolution.</title>
        <authorList>
            <person name="Jeong J.-H."/>
            <person name="Song I."/>
            <person name="Kim S."/>
            <person name="Choi T."/>
            <person name="Kim D."/>
            <person name="Ryu S."/>
            <person name="Kim W."/>
        </authorList>
    </citation>
    <scope>NUCLEOTIDE SEQUENCE [LARGE SCALE GENOMIC DNA]</scope>
    <source>
        <tissue evidence="1">Muscle</tissue>
    </source>
</reference>
<evidence type="ECO:0000313" key="1">
    <source>
        <dbReference type="EMBL" id="MPC62325.1"/>
    </source>
</evidence>
<gene>
    <name evidence="1" type="ORF">E2C01_056409</name>
</gene>
<evidence type="ECO:0000313" key="2">
    <source>
        <dbReference type="Proteomes" id="UP000324222"/>
    </source>
</evidence>
<dbReference type="AlphaFoldDB" id="A0A5B7GY36"/>
<organism evidence="1 2">
    <name type="scientific">Portunus trituberculatus</name>
    <name type="common">Swimming crab</name>
    <name type="synonym">Neptunus trituberculatus</name>
    <dbReference type="NCBI Taxonomy" id="210409"/>
    <lineage>
        <taxon>Eukaryota</taxon>
        <taxon>Metazoa</taxon>
        <taxon>Ecdysozoa</taxon>
        <taxon>Arthropoda</taxon>
        <taxon>Crustacea</taxon>
        <taxon>Multicrustacea</taxon>
        <taxon>Malacostraca</taxon>
        <taxon>Eumalacostraca</taxon>
        <taxon>Eucarida</taxon>
        <taxon>Decapoda</taxon>
        <taxon>Pleocyemata</taxon>
        <taxon>Brachyura</taxon>
        <taxon>Eubrachyura</taxon>
        <taxon>Portunoidea</taxon>
        <taxon>Portunidae</taxon>
        <taxon>Portuninae</taxon>
        <taxon>Portunus</taxon>
    </lineage>
</organism>